<protein>
    <submittedName>
        <fullName evidence="7">Branched-chain amino acid ABC transporter permease</fullName>
    </submittedName>
</protein>
<sequence length="335" mass="35505">MNDTKSKLLAYVAFAVLYLVVVPLVFSGSPYALGVFSMSAALSVIALGVWVTFTIGRINLGQAAFALIGGFVAAICITRLGLSFWIALPVAGLVSAGVGVLLGLGILRLRGVYFAMITISLSEAVRLAILNGGSLTGGATGITGIPVPGELSLFGLVLIPDFASVNTHRAFYFLSAFLLLASILLVWRLMASRLGRVFASLQQGQELSQSLGINITKYRLIAFSVSCFLGGIGGAFFAAMQQSIYPGSFVVADSISFTLYCFLGGLAYVAGPIVGAFLLTIAFQLLHEFQQYQQLVYALLMIGIMMWLPNGLLSLRLPTFGGRGSASREVTRNEA</sequence>
<dbReference type="InterPro" id="IPR001851">
    <property type="entry name" value="ABC_transp_permease"/>
</dbReference>
<feature type="transmembrane region" description="Helical" evidence="6">
    <location>
        <begin position="60"/>
        <end position="80"/>
    </location>
</feature>
<evidence type="ECO:0000256" key="5">
    <source>
        <dbReference type="ARBA" id="ARBA00023136"/>
    </source>
</evidence>
<keyword evidence="2" id="KW-1003">Cell membrane</keyword>
<dbReference type="EMBL" id="JBHRSP010000015">
    <property type="protein sequence ID" value="MFC3073396.1"/>
    <property type="molecule type" value="Genomic_DNA"/>
</dbReference>
<feature type="transmembrane region" description="Helical" evidence="6">
    <location>
        <begin position="7"/>
        <end position="26"/>
    </location>
</feature>
<evidence type="ECO:0000256" key="2">
    <source>
        <dbReference type="ARBA" id="ARBA00022475"/>
    </source>
</evidence>
<feature type="transmembrane region" description="Helical" evidence="6">
    <location>
        <begin position="86"/>
        <end position="107"/>
    </location>
</feature>
<evidence type="ECO:0000256" key="6">
    <source>
        <dbReference type="SAM" id="Phobius"/>
    </source>
</evidence>
<keyword evidence="3 6" id="KW-0812">Transmembrane</keyword>
<dbReference type="RefSeq" id="WP_257317400.1">
    <property type="nucleotide sequence ID" value="NZ_JANFDG010000028.1"/>
</dbReference>
<dbReference type="InterPro" id="IPR043428">
    <property type="entry name" value="LivM-like"/>
</dbReference>
<dbReference type="PANTHER" id="PTHR30482:SF20">
    <property type="entry name" value="HIGH-AFFINITY BRANCHED-CHAIN AMINO ACID TRANSPORT SYSTEM PERMEASE PROTEIN LIVM"/>
    <property type="match status" value="1"/>
</dbReference>
<feature type="transmembrane region" description="Helical" evidence="6">
    <location>
        <begin position="257"/>
        <end position="283"/>
    </location>
</feature>
<proteinExistence type="predicted"/>
<dbReference type="PANTHER" id="PTHR30482">
    <property type="entry name" value="HIGH-AFFINITY BRANCHED-CHAIN AMINO ACID TRANSPORT SYSTEM PERMEASE"/>
    <property type="match status" value="1"/>
</dbReference>
<evidence type="ECO:0000256" key="3">
    <source>
        <dbReference type="ARBA" id="ARBA00022692"/>
    </source>
</evidence>
<dbReference type="Proteomes" id="UP001595377">
    <property type="component" value="Unassembled WGS sequence"/>
</dbReference>
<comment type="subcellular location">
    <subcellularLocation>
        <location evidence="1">Cell membrane</location>
        <topology evidence="1">Multi-pass membrane protein</topology>
    </subcellularLocation>
</comment>
<evidence type="ECO:0000313" key="8">
    <source>
        <dbReference type="Proteomes" id="UP001595377"/>
    </source>
</evidence>
<feature type="transmembrane region" description="Helical" evidence="6">
    <location>
        <begin position="295"/>
        <end position="315"/>
    </location>
</feature>
<organism evidence="7 8">
    <name type="scientific">Shinella pollutisoli</name>
    <dbReference type="NCBI Taxonomy" id="2250594"/>
    <lineage>
        <taxon>Bacteria</taxon>
        <taxon>Pseudomonadati</taxon>
        <taxon>Pseudomonadota</taxon>
        <taxon>Alphaproteobacteria</taxon>
        <taxon>Hyphomicrobiales</taxon>
        <taxon>Rhizobiaceae</taxon>
        <taxon>Shinella</taxon>
    </lineage>
</organism>
<evidence type="ECO:0000256" key="1">
    <source>
        <dbReference type="ARBA" id="ARBA00004651"/>
    </source>
</evidence>
<feature type="transmembrane region" description="Helical" evidence="6">
    <location>
        <begin position="169"/>
        <end position="187"/>
    </location>
</feature>
<keyword evidence="5 6" id="KW-0472">Membrane</keyword>
<reference evidence="8" key="1">
    <citation type="journal article" date="2019" name="Int. J. Syst. Evol. Microbiol.">
        <title>The Global Catalogue of Microorganisms (GCM) 10K type strain sequencing project: providing services to taxonomists for standard genome sequencing and annotation.</title>
        <authorList>
            <consortium name="The Broad Institute Genomics Platform"/>
            <consortium name="The Broad Institute Genome Sequencing Center for Infectious Disease"/>
            <person name="Wu L."/>
            <person name="Ma J."/>
        </authorList>
    </citation>
    <scope>NUCLEOTIDE SEQUENCE [LARGE SCALE GENOMIC DNA]</scope>
    <source>
        <strain evidence="8">KCTC 52677</strain>
    </source>
</reference>
<dbReference type="CDD" id="cd06581">
    <property type="entry name" value="TM_PBP1_LivM_like"/>
    <property type="match status" value="1"/>
</dbReference>
<feature type="transmembrane region" description="Helical" evidence="6">
    <location>
        <begin position="128"/>
        <end position="149"/>
    </location>
</feature>
<accession>A0ABV7DEL9</accession>
<feature type="transmembrane region" description="Helical" evidence="6">
    <location>
        <begin position="32"/>
        <end position="53"/>
    </location>
</feature>
<keyword evidence="8" id="KW-1185">Reference proteome</keyword>
<gene>
    <name evidence="7" type="ORF">ACFOHH_09800</name>
</gene>
<keyword evidence="4 6" id="KW-1133">Transmembrane helix</keyword>
<name>A0ABV7DEL9_9HYPH</name>
<evidence type="ECO:0000256" key="4">
    <source>
        <dbReference type="ARBA" id="ARBA00022989"/>
    </source>
</evidence>
<evidence type="ECO:0000313" key="7">
    <source>
        <dbReference type="EMBL" id="MFC3073396.1"/>
    </source>
</evidence>
<dbReference type="Pfam" id="PF02653">
    <property type="entry name" value="BPD_transp_2"/>
    <property type="match status" value="1"/>
</dbReference>
<feature type="transmembrane region" description="Helical" evidence="6">
    <location>
        <begin position="220"/>
        <end position="245"/>
    </location>
</feature>
<comment type="caution">
    <text evidence="7">The sequence shown here is derived from an EMBL/GenBank/DDBJ whole genome shotgun (WGS) entry which is preliminary data.</text>
</comment>